<feature type="region of interest" description="Disordered" evidence="1">
    <location>
        <begin position="54"/>
        <end position="81"/>
    </location>
</feature>
<name>A0A918BP61_9ACTN</name>
<comment type="caution">
    <text evidence="2">The sequence shown here is derived from an EMBL/GenBank/DDBJ whole genome shotgun (WGS) entry which is preliminary data.</text>
</comment>
<accession>A0A918BP61</accession>
<reference evidence="2" key="1">
    <citation type="journal article" date="2014" name="Int. J. Syst. Evol. Microbiol.">
        <title>Complete genome sequence of Corynebacterium casei LMG S-19264T (=DSM 44701T), isolated from a smear-ripened cheese.</title>
        <authorList>
            <consortium name="US DOE Joint Genome Institute (JGI-PGF)"/>
            <person name="Walter F."/>
            <person name="Albersmeier A."/>
            <person name="Kalinowski J."/>
            <person name="Ruckert C."/>
        </authorList>
    </citation>
    <scope>NUCLEOTIDE SEQUENCE</scope>
    <source>
        <strain evidence="2">JCM 3131</strain>
    </source>
</reference>
<dbReference type="AlphaFoldDB" id="A0A918BP61"/>
<evidence type="ECO:0000313" key="3">
    <source>
        <dbReference type="Proteomes" id="UP000620156"/>
    </source>
</evidence>
<dbReference type="EMBL" id="BMQK01000018">
    <property type="protein sequence ID" value="GGQ81046.1"/>
    <property type="molecule type" value="Genomic_DNA"/>
</dbReference>
<dbReference type="Proteomes" id="UP000620156">
    <property type="component" value="Unassembled WGS sequence"/>
</dbReference>
<gene>
    <name evidence="2" type="ORF">GCM10010145_58470</name>
</gene>
<protein>
    <submittedName>
        <fullName evidence="2">Uncharacterized protein</fullName>
    </submittedName>
</protein>
<proteinExistence type="predicted"/>
<organism evidence="2 3">
    <name type="scientific">Streptomyces ruber</name>
    <dbReference type="NCBI Taxonomy" id="83378"/>
    <lineage>
        <taxon>Bacteria</taxon>
        <taxon>Bacillati</taxon>
        <taxon>Actinomycetota</taxon>
        <taxon>Actinomycetes</taxon>
        <taxon>Kitasatosporales</taxon>
        <taxon>Streptomycetaceae</taxon>
        <taxon>Streptomyces</taxon>
    </lineage>
</organism>
<sequence length="121" mass="11994">MAGERGGYLVSVEVPQPDGPVVARGRQDAPLWGEGHVPYSIALRSGAVSFEHGFGLPPRSAPDPDGAVGAGGGEGPAVGTEGHRVDRAVVSLQNGDGTACGGLPQPYAAVGTGGGEHCAVR</sequence>
<evidence type="ECO:0000256" key="1">
    <source>
        <dbReference type="SAM" id="MobiDB-lite"/>
    </source>
</evidence>
<keyword evidence="3" id="KW-1185">Reference proteome</keyword>
<feature type="region of interest" description="Disordered" evidence="1">
    <location>
        <begin position="1"/>
        <end position="26"/>
    </location>
</feature>
<reference evidence="2" key="2">
    <citation type="submission" date="2020-09" db="EMBL/GenBank/DDBJ databases">
        <authorList>
            <person name="Sun Q."/>
            <person name="Ohkuma M."/>
        </authorList>
    </citation>
    <scope>NUCLEOTIDE SEQUENCE</scope>
    <source>
        <strain evidence="2">JCM 3131</strain>
    </source>
</reference>
<evidence type="ECO:0000313" key="2">
    <source>
        <dbReference type="EMBL" id="GGQ81046.1"/>
    </source>
</evidence>